<feature type="domain" description="Histidine kinase" evidence="19">
    <location>
        <begin position="277"/>
        <end position="362"/>
    </location>
</feature>
<dbReference type="GO" id="GO:0046983">
    <property type="term" value="F:protein dimerization activity"/>
    <property type="evidence" value="ECO:0007669"/>
    <property type="project" value="InterPro"/>
</dbReference>
<dbReference type="InterPro" id="IPR036890">
    <property type="entry name" value="HATPase_C_sf"/>
</dbReference>
<evidence type="ECO:0000256" key="14">
    <source>
        <dbReference type="ARBA" id="ARBA00023004"/>
    </source>
</evidence>
<reference evidence="20" key="1">
    <citation type="submission" date="2023-03" db="EMBL/GenBank/DDBJ databases">
        <title>Actinoallomurus iriomotensis NBRC 103681.</title>
        <authorList>
            <person name="Ichikawa N."/>
            <person name="Sato H."/>
            <person name="Tonouchi N."/>
        </authorList>
    </citation>
    <scope>NUCLEOTIDE SEQUENCE</scope>
    <source>
        <strain evidence="20">NBRC 103681</strain>
    </source>
</reference>
<evidence type="ECO:0000256" key="9">
    <source>
        <dbReference type="ARBA" id="ARBA00022679"/>
    </source>
</evidence>
<evidence type="ECO:0000256" key="15">
    <source>
        <dbReference type="ARBA" id="ARBA00023012"/>
    </source>
</evidence>
<keyword evidence="13" id="KW-0067">ATP-binding</keyword>
<evidence type="ECO:0000313" key="20">
    <source>
        <dbReference type="EMBL" id="GLY79362.1"/>
    </source>
</evidence>
<dbReference type="Pfam" id="PF02518">
    <property type="entry name" value="HATPase_c"/>
    <property type="match status" value="1"/>
</dbReference>
<dbReference type="GO" id="GO:0046872">
    <property type="term" value="F:metal ion binding"/>
    <property type="evidence" value="ECO:0007669"/>
    <property type="project" value="UniProtKB-KW"/>
</dbReference>
<comment type="subcellular location">
    <subcellularLocation>
        <location evidence="3">Cytoplasm</location>
    </subcellularLocation>
</comment>
<keyword evidence="11" id="KW-0547">Nucleotide-binding</keyword>
<keyword evidence="6" id="KW-0004">4Fe-4S</keyword>
<dbReference type="AlphaFoldDB" id="A0A9W6RSG9"/>
<dbReference type="GO" id="GO:0005524">
    <property type="term" value="F:ATP binding"/>
    <property type="evidence" value="ECO:0007669"/>
    <property type="project" value="UniProtKB-KW"/>
</dbReference>
<gene>
    <name evidence="20" type="ORF">Airi01_076290</name>
</gene>
<dbReference type="InterPro" id="IPR003018">
    <property type="entry name" value="GAF"/>
</dbReference>
<dbReference type="Gene3D" id="3.30.450.40">
    <property type="match status" value="1"/>
</dbReference>
<protein>
    <recommendedName>
        <fullName evidence="5">Oxygen sensor histidine kinase NreB</fullName>
        <ecNumber evidence="4">2.7.13.3</ecNumber>
    </recommendedName>
    <alternativeName>
        <fullName evidence="18">Nitrogen regulation protein B</fullName>
    </alternativeName>
</protein>
<dbReference type="EC" id="2.7.13.3" evidence="4"/>
<evidence type="ECO:0000256" key="12">
    <source>
        <dbReference type="ARBA" id="ARBA00022777"/>
    </source>
</evidence>
<evidence type="ECO:0000256" key="13">
    <source>
        <dbReference type="ARBA" id="ARBA00022840"/>
    </source>
</evidence>
<dbReference type="PRINTS" id="PR00344">
    <property type="entry name" value="BCTRLSENSOR"/>
</dbReference>
<keyword evidence="9" id="KW-0808">Transferase</keyword>
<dbReference type="PANTHER" id="PTHR24421:SF10">
    <property type="entry name" value="NITRATE_NITRITE SENSOR PROTEIN NARQ"/>
    <property type="match status" value="1"/>
</dbReference>
<evidence type="ECO:0000256" key="6">
    <source>
        <dbReference type="ARBA" id="ARBA00022485"/>
    </source>
</evidence>
<dbReference type="InterPro" id="IPR029016">
    <property type="entry name" value="GAF-like_dom_sf"/>
</dbReference>
<evidence type="ECO:0000256" key="4">
    <source>
        <dbReference type="ARBA" id="ARBA00012438"/>
    </source>
</evidence>
<dbReference type="InterPro" id="IPR003594">
    <property type="entry name" value="HATPase_dom"/>
</dbReference>
<keyword evidence="10" id="KW-0479">Metal-binding</keyword>
<proteinExistence type="predicted"/>
<organism evidence="20 21">
    <name type="scientific">Actinoallomurus iriomotensis</name>
    <dbReference type="NCBI Taxonomy" id="478107"/>
    <lineage>
        <taxon>Bacteria</taxon>
        <taxon>Bacillati</taxon>
        <taxon>Actinomycetota</taxon>
        <taxon>Actinomycetes</taxon>
        <taxon>Streptosporangiales</taxon>
        <taxon>Thermomonosporaceae</taxon>
        <taxon>Actinoallomurus</taxon>
    </lineage>
</organism>
<evidence type="ECO:0000256" key="16">
    <source>
        <dbReference type="ARBA" id="ARBA00023014"/>
    </source>
</evidence>
<dbReference type="Pfam" id="PF07730">
    <property type="entry name" value="HisKA_3"/>
    <property type="match status" value="1"/>
</dbReference>
<dbReference type="Pfam" id="PF01590">
    <property type="entry name" value="GAF"/>
    <property type="match status" value="1"/>
</dbReference>
<evidence type="ECO:0000256" key="18">
    <source>
        <dbReference type="ARBA" id="ARBA00030800"/>
    </source>
</evidence>
<evidence type="ECO:0000256" key="10">
    <source>
        <dbReference type="ARBA" id="ARBA00022723"/>
    </source>
</evidence>
<comment type="catalytic activity">
    <reaction evidence="1">
        <text>ATP + protein L-histidine = ADP + protein N-phospho-L-histidine.</text>
        <dbReference type="EC" id="2.7.13.3"/>
    </reaction>
</comment>
<dbReference type="InterPro" id="IPR004358">
    <property type="entry name" value="Sig_transdc_His_kin-like_C"/>
</dbReference>
<keyword evidence="8" id="KW-0597">Phosphoprotein</keyword>
<dbReference type="PANTHER" id="PTHR24421">
    <property type="entry name" value="NITRATE/NITRITE SENSOR PROTEIN NARX-RELATED"/>
    <property type="match status" value="1"/>
</dbReference>
<evidence type="ECO:0000313" key="21">
    <source>
        <dbReference type="Proteomes" id="UP001165135"/>
    </source>
</evidence>
<keyword evidence="7" id="KW-0963">Cytoplasm</keyword>
<dbReference type="PROSITE" id="PS50109">
    <property type="entry name" value="HIS_KIN"/>
    <property type="match status" value="1"/>
</dbReference>
<dbReference type="SUPFAM" id="SSF55781">
    <property type="entry name" value="GAF domain-like"/>
    <property type="match status" value="1"/>
</dbReference>
<dbReference type="GO" id="GO:0016020">
    <property type="term" value="C:membrane"/>
    <property type="evidence" value="ECO:0007669"/>
    <property type="project" value="InterPro"/>
</dbReference>
<sequence>MRRLATLVARGAPPGEIFGAVACELGQIMGARHAAVIRYEQDATATSVGIWNAGHVATLPLGSRFPLEVGTVRELVARTKAPVRMDDFEAVVGGGEVISALRSMGVKAEVGCPVKVGGRLWGVVLVASTSDPLPEGTEERMLNFTELLVVAIENVESRAELRASRARAIDAADATRRLIERDLHDRMQQRLVSLLLEMRSVEAAAPPQLRARLSHMAQALDEAIADLSEIARGLLPVLLSRRGIEPALRTLARRSPIPVELNMCVARDLPERFEATVYHVVLEILTNAAEHADASVVHVGLVVEGAIIRLAIRDDGKGGADPDRGSGLLSIKDRVEALGGTLKITSPAGGGTSLLIEIPMADDR</sequence>
<dbReference type="InterPro" id="IPR011712">
    <property type="entry name" value="Sig_transdc_His_kin_sub3_dim/P"/>
</dbReference>
<dbReference type="Gene3D" id="3.30.565.10">
    <property type="entry name" value="Histidine kinase-like ATPase, C-terminal domain"/>
    <property type="match status" value="1"/>
</dbReference>
<dbReference type="Proteomes" id="UP001165135">
    <property type="component" value="Unassembled WGS sequence"/>
</dbReference>
<keyword evidence="14" id="KW-0408">Iron</keyword>
<dbReference type="GO" id="GO:0051539">
    <property type="term" value="F:4 iron, 4 sulfur cluster binding"/>
    <property type="evidence" value="ECO:0007669"/>
    <property type="project" value="UniProtKB-KW"/>
</dbReference>
<dbReference type="InterPro" id="IPR050482">
    <property type="entry name" value="Sensor_HK_TwoCompSys"/>
</dbReference>
<dbReference type="InterPro" id="IPR005467">
    <property type="entry name" value="His_kinase_dom"/>
</dbReference>
<keyword evidence="16" id="KW-0411">Iron-sulfur</keyword>
<evidence type="ECO:0000256" key="8">
    <source>
        <dbReference type="ARBA" id="ARBA00022553"/>
    </source>
</evidence>
<dbReference type="SUPFAM" id="SSF55874">
    <property type="entry name" value="ATPase domain of HSP90 chaperone/DNA topoisomerase II/histidine kinase"/>
    <property type="match status" value="1"/>
</dbReference>
<evidence type="ECO:0000256" key="3">
    <source>
        <dbReference type="ARBA" id="ARBA00004496"/>
    </source>
</evidence>
<dbReference type="SMART" id="SM00387">
    <property type="entry name" value="HATPase_c"/>
    <property type="match status" value="1"/>
</dbReference>
<evidence type="ECO:0000256" key="11">
    <source>
        <dbReference type="ARBA" id="ARBA00022741"/>
    </source>
</evidence>
<comment type="cofactor">
    <cofactor evidence="2">
        <name>[4Fe-4S] cluster</name>
        <dbReference type="ChEBI" id="CHEBI:49883"/>
    </cofactor>
</comment>
<keyword evidence="15" id="KW-0902">Two-component regulatory system</keyword>
<keyword evidence="12" id="KW-0418">Kinase</keyword>
<comment type="caution">
    <text evidence="20">The sequence shown here is derived from an EMBL/GenBank/DDBJ whole genome shotgun (WGS) entry which is preliminary data.</text>
</comment>
<evidence type="ECO:0000256" key="7">
    <source>
        <dbReference type="ARBA" id="ARBA00022490"/>
    </source>
</evidence>
<evidence type="ECO:0000259" key="19">
    <source>
        <dbReference type="PROSITE" id="PS50109"/>
    </source>
</evidence>
<evidence type="ECO:0000256" key="17">
    <source>
        <dbReference type="ARBA" id="ARBA00024827"/>
    </source>
</evidence>
<comment type="function">
    <text evidence="17">Member of the two-component regulatory system NreB/NreC involved in the control of dissimilatory nitrate/nitrite reduction in response to oxygen. NreB functions as a direct oxygen sensor histidine kinase which is autophosphorylated, in the absence of oxygen, probably at the conserved histidine residue, and transfers its phosphate group probably to a conserved aspartate residue of NreC. NreB/NreC activates the expression of the nitrate (narGHJI) and nitrite (nir) reductase operons, as well as the putative nitrate transporter gene narT.</text>
</comment>
<evidence type="ECO:0000256" key="2">
    <source>
        <dbReference type="ARBA" id="ARBA00001966"/>
    </source>
</evidence>
<dbReference type="CDD" id="cd16917">
    <property type="entry name" value="HATPase_UhpB-NarQ-NarX-like"/>
    <property type="match status" value="1"/>
</dbReference>
<name>A0A9W6RSG9_9ACTN</name>
<evidence type="ECO:0000256" key="1">
    <source>
        <dbReference type="ARBA" id="ARBA00000085"/>
    </source>
</evidence>
<dbReference type="GO" id="GO:0005737">
    <property type="term" value="C:cytoplasm"/>
    <property type="evidence" value="ECO:0007669"/>
    <property type="project" value="UniProtKB-SubCell"/>
</dbReference>
<dbReference type="EMBL" id="BSTJ01000011">
    <property type="protein sequence ID" value="GLY79362.1"/>
    <property type="molecule type" value="Genomic_DNA"/>
</dbReference>
<dbReference type="SMART" id="SM00065">
    <property type="entry name" value="GAF"/>
    <property type="match status" value="1"/>
</dbReference>
<evidence type="ECO:0000256" key="5">
    <source>
        <dbReference type="ARBA" id="ARBA00017322"/>
    </source>
</evidence>
<accession>A0A9W6RSG9</accession>
<dbReference type="GO" id="GO:0000155">
    <property type="term" value="F:phosphorelay sensor kinase activity"/>
    <property type="evidence" value="ECO:0007669"/>
    <property type="project" value="InterPro"/>
</dbReference>